<dbReference type="InParanoid" id="K1PRE8"/>
<gene>
    <name evidence="1" type="ORF">CGI_10017939</name>
</gene>
<proteinExistence type="predicted"/>
<sequence length="243" mass="27740">MIVGSSGKMQKVDAGSILGGNVAALKYFMPLVGLDLGPPREPMKAMNENEARQFKKDVEDLGFFTWDPATIVDGEIDMQHEYFYRLFGFVLLVTSLFGVLTQNSDDPTVKITFLWSRVIATSVYILNRVYSIYNITKDPQWNDRSLYFGTYGDVLWFLGSLYHSLRCQDWGYANEAHLRIDLHLRMDTLLTFFMALMYFVFPGHLHIVIFMDLLYVRPNSDSACRDLYLAGSLVEDGCVPVHG</sequence>
<protein>
    <submittedName>
        <fullName evidence="1">Uncharacterized protein</fullName>
    </submittedName>
</protein>
<dbReference type="EMBL" id="JH816320">
    <property type="protein sequence ID" value="EKC26857.1"/>
    <property type="molecule type" value="Genomic_DNA"/>
</dbReference>
<reference evidence="1" key="1">
    <citation type="journal article" date="2012" name="Nature">
        <title>The oyster genome reveals stress adaptation and complexity of shell formation.</title>
        <authorList>
            <person name="Zhang G."/>
            <person name="Fang X."/>
            <person name="Guo X."/>
            <person name="Li L."/>
            <person name="Luo R."/>
            <person name="Xu F."/>
            <person name="Yang P."/>
            <person name="Zhang L."/>
            <person name="Wang X."/>
            <person name="Qi H."/>
            <person name="Xiong Z."/>
            <person name="Que H."/>
            <person name="Xie Y."/>
            <person name="Holland P.W."/>
            <person name="Paps J."/>
            <person name="Zhu Y."/>
            <person name="Wu F."/>
            <person name="Chen Y."/>
            <person name="Wang J."/>
            <person name="Peng C."/>
            <person name="Meng J."/>
            <person name="Yang L."/>
            <person name="Liu J."/>
            <person name="Wen B."/>
            <person name="Zhang N."/>
            <person name="Huang Z."/>
            <person name="Zhu Q."/>
            <person name="Feng Y."/>
            <person name="Mount A."/>
            <person name="Hedgecock D."/>
            <person name="Xu Z."/>
            <person name="Liu Y."/>
            <person name="Domazet-Loso T."/>
            <person name="Du Y."/>
            <person name="Sun X."/>
            <person name="Zhang S."/>
            <person name="Liu B."/>
            <person name="Cheng P."/>
            <person name="Jiang X."/>
            <person name="Li J."/>
            <person name="Fan D."/>
            <person name="Wang W."/>
            <person name="Fu W."/>
            <person name="Wang T."/>
            <person name="Wang B."/>
            <person name="Zhang J."/>
            <person name="Peng Z."/>
            <person name="Li Y."/>
            <person name="Li N."/>
            <person name="Wang J."/>
            <person name="Chen M."/>
            <person name="He Y."/>
            <person name="Tan F."/>
            <person name="Song X."/>
            <person name="Zheng Q."/>
            <person name="Huang R."/>
            <person name="Yang H."/>
            <person name="Du X."/>
            <person name="Chen L."/>
            <person name="Yang M."/>
            <person name="Gaffney P.M."/>
            <person name="Wang S."/>
            <person name="Luo L."/>
            <person name="She Z."/>
            <person name="Ming Y."/>
            <person name="Huang W."/>
            <person name="Zhang S."/>
            <person name="Huang B."/>
            <person name="Zhang Y."/>
            <person name="Qu T."/>
            <person name="Ni P."/>
            <person name="Miao G."/>
            <person name="Wang J."/>
            <person name="Wang Q."/>
            <person name="Steinberg C.E."/>
            <person name="Wang H."/>
            <person name="Li N."/>
            <person name="Qian L."/>
            <person name="Zhang G."/>
            <person name="Li Y."/>
            <person name="Yang H."/>
            <person name="Liu X."/>
            <person name="Wang J."/>
            <person name="Yin Y."/>
            <person name="Wang J."/>
        </authorList>
    </citation>
    <scope>NUCLEOTIDE SEQUENCE [LARGE SCALE GENOMIC DNA]</scope>
    <source>
        <strain evidence="1">05x7-T-G4-1.051#20</strain>
    </source>
</reference>
<dbReference type="InterPro" id="IPR013785">
    <property type="entry name" value="Aldolase_TIM"/>
</dbReference>
<accession>K1PRE8</accession>
<dbReference type="HOGENOM" id="CLU_1143506_0_0_1"/>
<organism evidence="1">
    <name type="scientific">Magallana gigas</name>
    <name type="common">Pacific oyster</name>
    <name type="synonym">Crassostrea gigas</name>
    <dbReference type="NCBI Taxonomy" id="29159"/>
    <lineage>
        <taxon>Eukaryota</taxon>
        <taxon>Metazoa</taxon>
        <taxon>Spiralia</taxon>
        <taxon>Lophotrochozoa</taxon>
        <taxon>Mollusca</taxon>
        <taxon>Bivalvia</taxon>
        <taxon>Autobranchia</taxon>
        <taxon>Pteriomorphia</taxon>
        <taxon>Ostreida</taxon>
        <taxon>Ostreoidea</taxon>
        <taxon>Ostreidae</taxon>
        <taxon>Magallana</taxon>
    </lineage>
</organism>
<dbReference type="AlphaFoldDB" id="K1PRE8"/>
<dbReference type="Gene3D" id="3.20.20.70">
    <property type="entry name" value="Aldolase class I"/>
    <property type="match status" value="1"/>
</dbReference>
<name>K1PRE8_MAGGI</name>
<evidence type="ECO:0000313" key="1">
    <source>
        <dbReference type="EMBL" id="EKC26857.1"/>
    </source>
</evidence>